<dbReference type="Pfam" id="PF08423">
    <property type="entry name" value="Rad51"/>
    <property type="match status" value="1"/>
</dbReference>
<dbReference type="EMBL" id="KL198035">
    <property type="protein sequence ID" value="KDQ14816.1"/>
    <property type="molecule type" value="Genomic_DNA"/>
</dbReference>
<dbReference type="AlphaFoldDB" id="A0A067MTE2"/>
<gene>
    <name evidence="5" type="ORF">BOTBODRAFT_330184</name>
</gene>
<dbReference type="HOGENOM" id="CLU_048777_0_0_1"/>
<dbReference type="PANTHER" id="PTHR46457:SF1">
    <property type="entry name" value="DNA REPAIR PROTEIN RAD51 HOMOLOG 4"/>
    <property type="match status" value="1"/>
</dbReference>
<dbReference type="GO" id="GO:0140664">
    <property type="term" value="F:ATP-dependent DNA damage sensor activity"/>
    <property type="evidence" value="ECO:0007669"/>
    <property type="project" value="InterPro"/>
</dbReference>
<dbReference type="InterPro" id="IPR051988">
    <property type="entry name" value="HRR_RAD51_Paralog"/>
</dbReference>
<reference evidence="6" key="1">
    <citation type="journal article" date="2014" name="Proc. Natl. Acad. Sci. U.S.A.">
        <title>Extensive sampling of basidiomycete genomes demonstrates inadequacy of the white-rot/brown-rot paradigm for wood decay fungi.</title>
        <authorList>
            <person name="Riley R."/>
            <person name="Salamov A.A."/>
            <person name="Brown D.W."/>
            <person name="Nagy L.G."/>
            <person name="Floudas D."/>
            <person name="Held B.W."/>
            <person name="Levasseur A."/>
            <person name="Lombard V."/>
            <person name="Morin E."/>
            <person name="Otillar R."/>
            <person name="Lindquist E.A."/>
            <person name="Sun H."/>
            <person name="LaButti K.M."/>
            <person name="Schmutz J."/>
            <person name="Jabbour D."/>
            <person name="Luo H."/>
            <person name="Baker S.E."/>
            <person name="Pisabarro A.G."/>
            <person name="Walton J.D."/>
            <person name="Blanchette R.A."/>
            <person name="Henrissat B."/>
            <person name="Martin F."/>
            <person name="Cullen D."/>
            <person name="Hibbett D.S."/>
            <person name="Grigoriev I.V."/>
        </authorList>
    </citation>
    <scope>NUCLEOTIDE SEQUENCE [LARGE SCALE GENOMIC DNA]</scope>
    <source>
        <strain evidence="6">FD-172 SS1</strain>
    </source>
</reference>
<dbReference type="GO" id="GO:0042148">
    <property type="term" value="P:DNA strand invasion"/>
    <property type="evidence" value="ECO:0007669"/>
    <property type="project" value="TreeGrafter"/>
</dbReference>
<dbReference type="GO" id="GO:0005657">
    <property type="term" value="C:replication fork"/>
    <property type="evidence" value="ECO:0007669"/>
    <property type="project" value="TreeGrafter"/>
</dbReference>
<dbReference type="PANTHER" id="PTHR46457">
    <property type="entry name" value="DNA REPAIR PROTEIN RAD51 HOMOLOG 4"/>
    <property type="match status" value="1"/>
</dbReference>
<dbReference type="GO" id="GO:0000724">
    <property type="term" value="P:double-strand break repair via homologous recombination"/>
    <property type="evidence" value="ECO:0007669"/>
    <property type="project" value="TreeGrafter"/>
</dbReference>
<sequence>MRLSSIARGSETLAEKYLQVVKALDLAGVRTDADLLFGWPAAELYHKLQKLQPSLEQQVTRENFFEFRDEVLRAVSVSALTGDDELELEMQRQDNATIEIGSGVERLDEMIGGFGKHQVVEISGATGSGKTLLTLQVTLRHLSQDAEASALWLDTTGDFSAERAREMMDYTTGPASSSALDRLQCLHCFNLSAAHDAFDYLRSSINASDSATRIRFLVIDPITHLFSPNLAGFTSQGHAIMTTFMRQLSSIARSFHITVFIINTAVSALPRIPKAPFPRTSETPDEESESGSESGSGDEKEREKEKETERLPPLPAAPRIPISLSAFQGTESKPALGPSFTFLTDVTLWLSAGKSIFEGDEECAKVEEESEGSRIVHVAEVLRSRDVPSRTWCAFAIRDGLTLEPIVQ</sequence>
<feature type="compositionally biased region" description="Basic and acidic residues" evidence="3">
    <location>
        <begin position="297"/>
        <end position="310"/>
    </location>
</feature>
<evidence type="ECO:0000256" key="3">
    <source>
        <dbReference type="SAM" id="MobiDB-lite"/>
    </source>
</evidence>
<evidence type="ECO:0000256" key="1">
    <source>
        <dbReference type="ARBA" id="ARBA00004123"/>
    </source>
</evidence>
<dbReference type="GO" id="GO:0005815">
    <property type="term" value="C:microtubule organizing center"/>
    <property type="evidence" value="ECO:0007669"/>
    <property type="project" value="TreeGrafter"/>
</dbReference>
<evidence type="ECO:0000259" key="4">
    <source>
        <dbReference type="PROSITE" id="PS50162"/>
    </source>
</evidence>
<dbReference type="GO" id="GO:0000723">
    <property type="term" value="P:telomere maintenance"/>
    <property type="evidence" value="ECO:0007669"/>
    <property type="project" value="TreeGrafter"/>
</dbReference>
<dbReference type="SUPFAM" id="SSF52540">
    <property type="entry name" value="P-loop containing nucleoside triphosphate hydrolases"/>
    <property type="match status" value="1"/>
</dbReference>
<feature type="domain" description="RecA family profile 1" evidence="4">
    <location>
        <begin position="96"/>
        <end position="265"/>
    </location>
</feature>
<dbReference type="InParanoid" id="A0A067MTE2"/>
<dbReference type="STRING" id="930990.A0A067MTE2"/>
<dbReference type="OrthoDB" id="336321at2759"/>
<dbReference type="InterPro" id="IPR013632">
    <property type="entry name" value="Rad51_C"/>
</dbReference>
<dbReference type="InterPro" id="IPR020588">
    <property type="entry name" value="RecA_ATP-bd"/>
</dbReference>
<dbReference type="InterPro" id="IPR027417">
    <property type="entry name" value="P-loop_NTPase"/>
</dbReference>
<name>A0A067MTE2_BOTB1</name>
<accession>A0A067MTE2</accession>
<dbReference type="GO" id="GO:0005524">
    <property type="term" value="F:ATP binding"/>
    <property type="evidence" value="ECO:0007669"/>
    <property type="project" value="InterPro"/>
</dbReference>
<comment type="subcellular location">
    <subcellularLocation>
        <location evidence="1">Nucleus</location>
    </subcellularLocation>
</comment>
<dbReference type="GO" id="GO:0003697">
    <property type="term" value="F:single-stranded DNA binding"/>
    <property type="evidence" value="ECO:0007669"/>
    <property type="project" value="TreeGrafter"/>
</dbReference>
<feature type="region of interest" description="Disordered" evidence="3">
    <location>
        <begin position="273"/>
        <end position="318"/>
    </location>
</feature>
<dbReference type="GO" id="GO:0033063">
    <property type="term" value="C:Rad51B-Rad51C-Rad51D-XRCC2 complex"/>
    <property type="evidence" value="ECO:0007669"/>
    <property type="project" value="TreeGrafter"/>
</dbReference>
<dbReference type="GO" id="GO:0000400">
    <property type="term" value="F:four-way junction DNA binding"/>
    <property type="evidence" value="ECO:0007669"/>
    <property type="project" value="TreeGrafter"/>
</dbReference>
<keyword evidence="6" id="KW-1185">Reference proteome</keyword>
<evidence type="ECO:0000256" key="2">
    <source>
        <dbReference type="ARBA" id="ARBA00023242"/>
    </source>
</evidence>
<protein>
    <recommendedName>
        <fullName evidence="4">RecA family profile 1 domain-containing protein</fullName>
    </recommendedName>
</protein>
<dbReference type="GO" id="GO:0007131">
    <property type="term" value="P:reciprocal meiotic recombination"/>
    <property type="evidence" value="ECO:0007669"/>
    <property type="project" value="TreeGrafter"/>
</dbReference>
<evidence type="ECO:0000313" key="5">
    <source>
        <dbReference type="EMBL" id="KDQ14816.1"/>
    </source>
</evidence>
<dbReference type="Proteomes" id="UP000027195">
    <property type="component" value="Unassembled WGS sequence"/>
</dbReference>
<dbReference type="Gene3D" id="3.40.50.300">
    <property type="entry name" value="P-loop containing nucleotide triphosphate hydrolases"/>
    <property type="match status" value="1"/>
</dbReference>
<proteinExistence type="predicted"/>
<keyword evidence="2" id="KW-0539">Nucleus</keyword>
<evidence type="ECO:0000313" key="6">
    <source>
        <dbReference type="Proteomes" id="UP000027195"/>
    </source>
</evidence>
<dbReference type="PROSITE" id="PS50162">
    <property type="entry name" value="RECA_2"/>
    <property type="match status" value="1"/>
</dbReference>
<organism evidence="5 6">
    <name type="scientific">Botryobasidium botryosum (strain FD-172 SS1)</name>
    <dbReference type="NCBI Taxonomy" id="930990"/>
    <lineage>
        <taxon>Eukaryota</taxon>
        <taxon>Fungi</taxon>
        <taxon>Dikarya</taxon>
        <taxon>Basidiomycota</taxon>
        <taxon>Agaricomycotina</taxon>
        <taxon>Agaricomycetes</taxon>
        <taxon>Cantharellales</taxon>
        <taxon>Botryobasidiaceae</taxon>
        <taxon>Botryobasidium</taxon>
    </lineage>
</organism>